<dbReference type="SUPFAM" id="SSF49464">
    <property type="entry name" value="Carboxypeptidase regulatory domain-like"/>
    <property type="match status" value="1"/>
</dbReference>
<comment type="caution">
    <text evidence="1">The sequence shown here is derived from an EMBL/GenBank/DDBJ whole genome shotgun (WGS) entry which is preliminary data.</text>
</comment>
<gene>
    <name evidence="1" type="ORF">ACFFJ8_14800</name>
</gene>
<evidence type="ECO:0008006" key="3">
    <source>
        <dbReference type="Google" id="ProtNLM"/>
    </source>
</evidence>
<dbReference type="InterPro" id="IPR008969">
    <property type="entry name" value="CarboxyPept-like_regulatory"/>
</dbReference>
<evidence type="ECO:0000313" key="2">
    <source>
        <dbReference type="Proteomes" id="UP001589818"/>
    </source>
</evidence>
<evidence type="ECO:0000313" key="1">
    <source>
        <dbReference type="EMBL" id="MFC0392639.1"/>
    </source>
</evidence>
<sequence length="162" mass="18405">MPDNISISGQVQGYNRTPIFNIKVSAYHDLQHVGHAFTNEVGKYQLSISSGTPITVCFDTHASLTNTKEWHPSVVANIEIKQDIVLDRFLMRVGKSNGATADIDALTAYQFCAMWTDIDTNLDRIYAEYAAYRLSQMKQPLRELEEFRGKLEEFFLKKSGSY</sequence>
<organism evidence="1 2">
    <name type="scientific">Paenibacillus mendelii</name>
    <dbReference type="NCBI Taxonomy" id="206163"/>
    <lineage>
        <taxon>Bacteria</taxon>
        <taxon>Bacillati</taxon>
        <taxon>Bacillota</taxon>
        <taxon>Bacilli</taxon>
        <taxon>Bacillales</taxon>
        <taxon>Paenibacillaceae</taxon>
        <taxon>Paenibacillus</taxon>
    </lineage>
</organism>
<dbReference type="RefSeq" id="WP_204822753.1">
    <property type="nucleotide sequence ID" value="NZ_JANHOF010000034.1"/>
</dbReference>
<proteinExistence type="predicted"/>
<name>A0ABV6JAZ3_9BACL</name>
<protein>
    <recommendedName>
        <fullName evidence="3">Carboxypeptidase regulatory-like domain-containing protein</fullName>
    </recommendedName>
</protein>
<keyword evidence="2" id="KW-1185">Reference proteome</keyword>
<dbReference type="Proteomes" id="UP001589818">
    <property type="component" value="Unassembled WGS sequence"/>
</dbReference>
<reference evidence="1 2" key="1">
    <citation type="submission" date="2024-09" db="EMBL/GenBank/DDBJ databases">
        <authorList>
            <person name="Sun Q."/>
            <person name="Mori K."/>
        </authorList>
    </citation>
    <scope>NUCLEOTIDE SEQUENCE [LARGE SCALE GENOMIC DNA]</scope>
    <source>
        <strain evidence="1 2">CCM 4839</strain>
    </source>
</reference>
<dbReference type="EMBL" id="JBHLVF010000019">
    <property type="protein sequence ID" value="MFC0392639.1"/>
    <property type="molecule type" value="Genomic_DNA"/>
</dbReference>
<accession>A0ABV6JAZ3</accession>